<feature type="compositionally biased region" description="Basic and acidic residues" evidence="1">
    <location>
        <begin position="127"/>
        <end position="139"/>
    </location>
</feature>
<evidence type="ECO:0000256" key="2">
    <source>
        <dbReference type="SAM" id="Phobius"/>
    </source>
</evidence>
<dbReference type="AlphaFoldDB" id="A0A8S1F2W9"/>
<gene>
    <name evidence="3" type="ORF">CBOVIS_LOCUS8204</name>
</gene>
<keyword evidence="4" id="KW-1185">Reference proteome</keyword>
<feature type="region of interest" description="Disordered" evidence="1">
    <location>
        <begin position="63"/>
        <end position="88"/>
    </location>
</feature>
<keyword evidence="2" id="KW-1133">Transmembrane helix</keyword>
<proteinExistence type="predicted"/>
<evidence type="ECO:0000256" key="1">
    <source>
        <dbReference type="SAM" id="MobiDB-lite"/>
    </source>
</evidence>
<accession>A0A8S1F2W9</accession>
<feature type="transmembrane region" description="Helical" evidence="2">
    <location>
        <begin position="12"/>
        <end position="31"/>
    </location>
</feature>
<sequence length="832" mass="94287">MSTFEYLLITQHHFHFFIASSCFVVISILSFPDFLILRFVAEKGIEHTMGKFKQLGKNIWKRIGPRHKSTTSPEPSARELSSSSSLSSDFNDEYKLHGAAQKEEVVRSLPDISTAFVHSIQIASSDEPPKRVESPHSDDSAGYATDDTALSSLSPLDVKRSSMDYCESQGYYSTSELSPRDEKLESWLIRPRVITPPTSYPRVVVSPSRMAPRELAKSHSELHSIDSPKPQPKIEATDKSVTFANLTDIDSDPIDRFLKNNIYMTKMITTVFEAKNGGMEEIYDDVTAEIDRWFENKNMMAVACEMHYSVPREKRNRRLECKLKEKLLTALRENNRRLLYLRGMGHGKTPIKLAESKTVENISRHKKTDSVRGIYQRSYTKMLPYLHKETPEWHSQYWTLQDFTTTSNDEESTLTPEPQKFLFDDEHPDLLLTATNPADESVSASTILHVQIENVDDNEPKFLKSQPMFYELDSNLTKPTAIGRLSALDDDKNTIFYHILPNCGTDGASNFSIDSEFGEMVYYPHSSTPSRVELCVAVTSMESPNLEEIKFDEAADNMKKVIVQIGDHNSSNRNDFVPGENSVVKIGDSLQFVEIPMQNSGNYSLESLQFHPANFELGRDIISPEGSVGLNPKTGELVANMKIVDTPQGVYTARVASGRNSATKQLHHIKNDRKLRYILAMTRDEFGANLEKFKRQLVDEISTENPGKSVNIYFDEPNNDGKNQSWTSVCFYITRDETILDDKQITSILSKNNGEIAKIHHIFKVVNMDACEKRSTESDSAELKLPMNTLIMITVVAFLILILIGLLVFVCCVARHRRYLENKTAEMRGDDN</sequence>
<dbReference type="SUPFAM" id="SSF49313">
    <property type="entry name" value="Cadherin-like"/>
    <property type="match status" value="1"/>
</dbReference>
<organism evidence="3 4">
    <name type="scientific">Caenorhabditis bovis</name>
    <dbReference type="NCBI Taxonomy" id="2654633"/>
    <lineage>
        <taxon>Eukaryota</taxon>
        <taxon>Metazoa</taxon>
        <taxon>Ecdysozoa</taxon>
        <taxon>Nematoda</taxon>
        <taxon>Chromadorea</taxon>
        <taxon>Rhabditida</taxon>
        <taxon>Rhabditina</taxon>
        <taxon>Rhabditomorpha</taxon>
        <taxon>Rhabditoidea</taxon>
        <taxon>Rhabditidae</taxon>
        <taxon>Peloderinae</taxon>
        <taxon>Caenorhabditis</taxon>
    </lineage>
</organism>
<keyword evidence="2" id="KW-0472">Membrane</keyword>
<dbReference type="InterPro" id="IPR015919">
    <property type="entry name" value="Cadherin-like_sf"/>
</dbReference>
<feature type="region of interest" description="Disordered" evidence="1">
    <location>
        <begin position="124"/>
        <end position="148"/>
    </location>
</feature>
<feature type="transmembrane region" description="Helical" evidence="2">
    <location>
        <begin position="790"/>
        <end position="814"/>
    </location>
</feature>
<dbReference type="GO" id="GO:0016020">
    <property type="term" value="C:membrane"/>
    <property type="evidence" value="ECO:0007669"/>
    <property type="project" value="InterPro"/>
</dbReference>
<protein>
    <recommendedName>
        <fullName evidence="5">Cadherin domain-containing protein</fullName>
    </recommendedName>
</protein>
<evidence type="ECO:0000313" key="3">
    <source>
        <dbReference type="EMBL" id="CAB3406085.1"/>
    </source>
</evidence>
<name>A0A8S1F2W9_9PELO</name>
<comment type="caution">
    <text evidence="3">The sequence shown here is derived from an EMBL/GenBank/DDBJ whole genome shotgun (WGS) entry which is preliminary data.</text>
</comment>
<keyword evidence="2" id="KW-0812">Transmembrane</keyword>
<dbReference type="EMBL" id="CADEPM010000005">
    <property type="protein sequence ID" value="CAB3406085.1"/>
    <property type="molecule type" value="Genomic_DNA"/>
</dbReference>
<feature type="compositionally biased region" description="Low complexity" evidence="1">
    <location>
        <begin position="72"/>
        <end position="88"/>
    </location>
</feature>
<dbReference type="OrthoDB" id="6252479at2759"/>
<evidence type="ECO:0008006" key="5">
    <source>
        <dbReference type="Google" id="ProtNLM"/>
    </source>
</evidence>
<evidence type="ECO:0000313" key="4">
    <source>
        <dbReference type="Proteomes" id="UP000494206"/>
    </source>
</evidence>
<dbReference type="Gene3D" id="2.60.40.60">
    <property type="entry name" value="Cadherins"/>
    <property type="match status" value="1"/>
</dbReference>
<dbReference type="Proteomes" id="UP000494206">
    <property type="component" value="Unassembled WGS sequence"/>
</dbReference>
<reference evidence="3 4" key="1">
    <citation type="submission" date="2020-04" db="EMBL/GenBank/DDBJ databases">
        <authorList>
            <person name="Laetsch R D."/>
            <person name="Stevens L."/>
            <person name="Kumar S."/>
            <person name="Blaxter L. M."/>
        </authorList>
    </citation>
    <scope>NUCLEOTIDE SEQUENCE [LARGE SCALE GENOMIC DNA]</scope>
</reference>
<dbReference type="GO" id="GO:0005509">
    <property type="term" value="F:calcium ion binding"/>
    <property type="evidence" value="ECO:0007669"/>
    <property type="project" value="InterPro"/>
</dbReference>